<protein>
    <recommendedName>
        <fullName evidence="4">Geranylgeranyl pyrophosphate synthetase</fullName>
    </recommendedName>
</protein>
<dbReference type="EMBL" id="QGMK01001885">
    <property type="protein sequence ID" value="TVY62851.1"/>
    <property type="molecule type" value="Genomic_DNA"/>
</dbReference>
<feature type="region of interest" description="Disordered" evidence="1">
    <location>
        <begin position="400"/>
        <end position="427"/>
    </location>
</feature>
<dbReference type="PANTHER" id="PTHR35179:SF2">
    <property type="entry name" value="START DOMAIN-CONTAINING PROTEIN"/>
    <property type="match status" value="1"/>
</dbReference>
<dbReference type="OrthoDB" id="420564at2759"/>
<evidence type="ECO:0000256" key="1">
    <source>
        <dbReference type="SAM" id="MobiDB-lite"/>
    </source>
</evidence>
<organism evidence="2 3">
    <name type="scientific">Lachnellula suecica</name>
    <dbReference type="NCBI Taxonomy" id="602035"/>
    <lineage>
        <taxon>Eukaryota</taxon>
        <taxon>Fungi</taxon>
        <taxon>Dikarya</taxon>
        <taxon>Ascomycota</taxon>
        <taxon>Pezizomycotina</taxon>
        <taxon>Leotiomycetes</taxon>
        <taxon>Helotiales</taxon>
        <taxon>Lachnaceae</taxon>
        <taxon>Lachnellula</taxon>
    </lineage>
</organism>
<feature type="compositionally biased region" description="Polar residues" evidence="1">
    <location>
        <begin position="414"/>
        <end position="427"/>
    </location>
</feature>
<dbReference type="Proteomes" id="UP000469558">
    <property type="component" value="Unassembled WGS sequence"/>
</dbReference>
<sequence>MASIPASEIFRHELHDISAISAYISNVQHLASYNWIEAPTPTIAVPGCPSLWSIPKVSRRLPKDSGFIYIAQNAARHPESPLEPLFRALFVENPSFDIGSIDLVSDRNNIRKLLSFINPKSSRNGLETFTIKIEVTKDTAIFCRMATAVSEIVGPREFKGFGYEFEKAYTTSQISGSTGHHRIISYRFADLNIIVRHETDGYVKVEGDAPTSSKILKDHENDNLSDLLDSLALSPIDLEVKSTSALSRLTVKKEGKVVPLESILEIKTRVAHRPLSMQETVAQLWASQTPKLVRAYHNNGMFQRPKVEDVTVEIREWEEQNQTHLKKLTVLIKTIISAVKECGGKATLKYDEKGDKLVVWKLVDEKPMLPNNLYFKWEDKKKSDEVLVGSSGALLEITNTSEGDNATAAKGKLASTSPSQISGQIAS</sequence>
<reference evidence="2 3" key="1">
    <citation type="submission" date="2018-05" db="EMBL/GenBank/DDBJ databases">
        <title>Genome sequencing and assembly of the regulated plant pathogen Lachnellula willkommii and related sister species for the development of diagnostic species identification markers.</title>
        <authorList>
            <person name="Giroux E."/>
            <person name="Bilodeau G."/>
        </authorList>
    </citation>
    <scope>NUCLEOTIDE SEQUENCE [LARGE SCALE GENOMIC DNA]</scope>
    <source>
        <strain evidence="2 3">CBS 268.59</strain>
    </source>
</reference>
<gene>
    <name evidence="2" type="ORF">LSUE1_G010080</name>
</gene>
<evidence type="ECO:0008006" key="4">
    <source>
        <dbReference type="Google" id="ProtNLM"/>
    </source>
</evidence>
<accession>A0A8T9BVC2</accession>
<proteinExistence type="predicted"/>
<evidence type="ECO:0000313" key="3">
    <source>
        <dbReference type="Proteomes" id="UP000469558"/>
    </source>
</evidence>
<name>A0A8T9BVC2_9HELO</name>
<comment type="caution">
    <text evidence="2">The sequence shown here is derived from an EMBL/GenBank/DDBJ whole genome shotgun (WGS) entry which is preliminary data.</text>
</comment>
<keyword evidence="3" id="KW-1185">Reference proteome</keyword>
<evidence type="ECO:0000313" key="2">
    <source>
        <dbReference type="EMBL" id="TVY62851.1"/>
    </source>
</evidence>
<dbReference type="PANTHER" id="PTHR35179">
    <property type="entry name" value="PROTEIN CBG02620"/>
    <property type="match status" value="1"/>
</dbReference>
<dbReference type="AlphaFoldDB" id="A0A8T9BVC2"/>